<dbReference type="EMBL" id="HBGO01035958">
    <property type="protein sequence ID" value="CAD9360493.1"/>
    <property type="molecule type" value="Transcribed_RNA"/>
</dbReference>
<reference evidence="1" key="1">
    <citation type="submission" date="2021-01" db="EMBL/GenBank/DDBJ databases">
        <authorList>
            <person name="Corre E."/>
            <person name="Pelletier E."/>
            <person name="Niang G."/>
            <person name="Scheremetjew M."/>
            <person name="Finn R."/>
            <person name="Kale V."/>
            <person name="Holt S."/>
            <person name="Cochrane G."/>
            <person name="Meng A."/>
            <person name="Brown T."/>
            <person name="Cohen L."/>
        </authorList>
    </citation>
    <scope>NUCLEOTIDE SEQUENCE</scope>
    <source>
        <strain evidence="1">Grunow 1884</strain>
    </source>
</reference>
<gene>
    <name evidence="1" type="ORF">OSIN01602_LOCUS20795</name>
</gene>
<dbReference type="AlphaFoldDB" id="A0A7S2A7Q2"/>
<proteinExistence type="predicted"/>
<accession>A0A7S2A7Q2</accession>
<name>A0A7S2A7Q2_TRICV</name>
<organism evidence="1">
    <name type="scientific">Trieres chinensis</name>
    <name type="common">Marine centric diatom</name>
    <name type="synonym">Odontella sinensis</name>
    <dbReference type="NCBI Taxonomy" id="1514140"/>
    <lineage>
        <taxon>Eukaryota</taxon>
        <taxon>Sar</taxon>
        <taxon>Stramenopiles</taxon>
        <taxon>Ochrophyta</taxon>
        <taxon>Bacillariophyta</taxon>
        <taxon>Mediophyceae</taxon>
        <taxon>Biddulphiophycidae</taxon>
        <taxon>Eupodiscales</taxon>
        <taxon>Parodontellaceae</taxon>
        <taxon>Trieres</taxon>
    </lineage>
</organism>
<protein>
    <submittedName>
        <fullName evidence="1">Uncharacterized protein</fullName>
    </submittedName>
</protein>
<evidence type="ECO:0000313" key="1">
    <source>
        <dbReference type="EMBL" id="CAD9360493.1"/>
    </source>
</evidence>
<sequence>MQRGSQNSGQTKMRSSTIAITVQASMMSRVLVTISCWQNGQVNPVGFLPMSVLITMLDVTTVVVVLMVFVVDGAIGVDFPVGVAGNFVLNDPPSSPLPMLPGE</sequence>